<reference evidence="10 11" key="1">
    <citation type="journal article" date="2018" name="Nat. Ecol. Evol.">
        <title>Pezizomycetes genomes reveal the molecular basis of ectomycorrhizal truffle lifestyle.</title>
        <authorList>
            <person name="Murat C."/>
            <person name="Payen T."/>
            <person name="Noel B."/>
            <person name="Kuo A."/>
            <person name="Morin E."/>
            <person name="Chen J."/>
            <person name="Kohler A."/>
            <person name="Krizsan K."/>
            <person name="Balestrini R."/>
            <person name="Da Silva C."/>
            <person name="Montanini B."/>
            <person name="Hainaut M."/>
            <person name="Levati E."/>
            <person name="Barry K.W."/>
            <person name="Belfiori B."/>
            <person name="Cichocki N."/>
            <person name="Clum A."/>
            <person name="Dockter R.B."/>
            <person name="Fauchery L."/>
            <person name="Guy J."/>
            <person name="Iotti M."/>
            <person name="Le Tacon F."/>
            <person name="Lindquist E.A."/>
            <person name="Lipzen A."/>
            <person name="Malagnac F."/>
            <person name="Mello A."/>
            <person name="Molinier V."/>
            <person name="Miyauchi S."/>
            <person name="Poulain J."/>
            <person name="Riccioni C."/>
            <person name="Rubini A."/>
            <person name="Sitrit Y."/>
            <person name="Splivallo R."/>
            <person name="Traeger S."/>
            <person name="Wang M."/>
            <person name="Zifcakova L."/>
            <person name="Wipf D."/>
            <person name="Zambonelli A."/>
            <person name="Paolocci F."/>
            <person name="Nowrousian M."/>
            <person name="Ottonello S."/>
            <person name="Baldrian P."/>
            <person name="Spatafora J.W."/>
            <person name="Henrissat B."/>
            <person name="Nagy L.G."/>
            <person name="Aury J.M."/>
            <person name="Wincker P."/>
            <person name="Grigoriev I.V."/>
            <person name="Bonfante P."/>
            <person name="Martin F.M."/>
        </authorList>
    </citation>
    <scope>NUCLEOTIDE SEQUENCE [LARGE SCALE GENOMIC DNA]</scope>
    <source>
        <strain evidence="10 11">RN42</strain>
    </source>
</reference>
<dbReference type="GO" id="GO:0051642">
    <property type="term" value="P:centrosome localization"/>
    <property type="evidence" value="ECO:0007669"/>
    <property type="project" value="TreeGrafter"/>
</dbReference>
<proteinExistence type="inferred from homology"/>
<evidence type="ECO:0000256" key="4">
    <source>
        <dbReference type="ARBA" id="ARBA00022701"/>
    </source>
</evidence>
<feature type="domain" description="NUDE" evidence="9">
    <location>
        <begin position="127"/>
        <end position="255"/>
    </location>
</feature>
<feature type="region of interest" description="Disordered" evidence="8">
    <location>
        <begin position="495"/>
        <end position="566"/>
    </location>
</feature>
<dbReference type="OrthoDB" id="5877028at2759"/>
<accession>A0A3N4J1I8</accession>
<feature type="compositionally biased region" description="Polar residues" evidence="8">
    <location>
        <begin position="276"/>
        <end position="290"/>
    </location>
</feature>
<dbReference type="GO" id="GO:0008017">
    <property type="term" value="F:microtubule binding"/>
    <property type="evidence" value="ECO:0007669"/>
    <property type="project" value="InterPro"/>
</dbReference>
<dbReference type="InterPro" id="IPR033494">
    <property type="entry name" value="NUDE"/>
</dbReference>
<evidence type="ECO:0000256" key="5">
    <source>
        <dbReference type="ARBA" id="ARBA00023054"/>
    </source>
</evidence>
<feature type="compositionally biased region" description="Basic and acidic residues" evidence="8">
    <location>
        <begin position="37"/>
        <end position="58"/>
    </location>
</feature>
<comment type="similarity">
    <text evidence="2">Belongs to the nudE family.</text>
</comment>
<feature type="compositionally biased region" description="Low complexity" evidence="8">
    <location>
        <begin position="417"/>
        <end position="428"/>
    </location>
</feature>
<feature type="coiled-coil region" evidence="7">
    <location>
        <begin position="114"/>
        <end position="197"/>
    </location>
</feature>
<dbReference type="Gene3D" id="6.10.250.1080">
    <property type="match status" value="1"/>
</dbReference>
<feature type="region of interest" description="Disordered" evidence="8">
    <location>
        <begin position="200"/>
        <end position="290"/>
    </location>
</feature>
<dbReference type="GO" id="GO:0007059">
    <property type="term" value="P:chromosome segregation"/>
    <property type="evidence" value="ECO:0007669"/>
    <property type="project" value="TreeGrafter"/>
</dbReference>
<evidence type="ECO:0000313" key="11">
    <source>
        <dbReference type="Proteomes" id="UP000275078"/>
    </source>
</evidence>
<protein>
    <recommendedName>
        <fullName evidence="9">NUDE domain-containing protein</fullName>
    </recommendedName>
</protein>
<keyword evidence="11" id="KW-1185">Reference proteome</keyword>
<feature type="compositionally biased region" description="Polar residues" evidence="8">
    <location>
        <begin position="462"/>
        <end position="473"/>
    </location>
</feature>
<evidence type="ECO:0000256" key="7">
    <source>
        <dbReference type="SAM" id="Coils"/>
    </source>
</evidence>
<keyword evidence="3" id="KW-0963">Cytoplasm</keyword>
<dbReference type="GO" id="GO:0005874">
    <property type="term" value="C:microtubule"/>
    <property type="evidence" value="ECO:0007669"/>
    <property type="project" value="UniProtKB-KW"/>
</dbReference>
<feature type="region of interest" description="Disordered" evidence="8">
    <location>
        <begin position="33"/>
        <end position="58"/>
    </location>
</feature>
<feature type="compositionally biased region" description="Polar residues" evidence="8">
    <location>
        <begin position="503"/>
        <end position="513"/>
    </location>
</feature>
<organism evidence="10 11">
    <name type="scientific">Ascobolus immersus RN42</name>
    <dbReference type="NCBI Taxonomy" id="1160509"/>
    <lineage>
        <taxon>Eukaryota</taxon>
        <taxon>Fungi</taxon>
        <taxon>Dikarya</taxon>
        <taxon>Ascomycota</taxon>
        <taxon>Pezizomycotina</taxon>
        <taxon>Pezizomycetes</taxon>
        <taxon>Pezizales</taxon>
        <taxon>Ascobolaceae</taxon>
        <taxon>Ascobolus</taxon>
    </lineage>
</organism>
<dbReference type="AlphaFoldDB" id="A0A3N4J1I8"/>
<dbReference type="GO" id="GO:0007020">
    <property type="term" value="P:microtubule nucleation"/>
    <property type="evidence" value="ECO:0007669"/>
    <property type="project" value="TreeGrafter"/>
</dbReference>
<feature type="compositionally biased region" description="Polar residues" evidence="8">
    <location>
        <begin position="354"/>
        <end position="374"/>
    </location>
</feature>
<evidence type="ECO:0000256" key="2">
    <source>
        <dbReference type="ARBA" id="ARBA00007429"/>
    </source>
</evidence>
<keyword evidence="6" id="KW-0206">Cytoskeleton</keyword>
<dbReference type="GO" id="GO:0000132">
    <property type="term" value="P:establishment of mitotic spindle orientation"/>
    <property type="evidence" value="ECO:0007669"/>
    <property type="project" value="TreeGrafter"/>
</dbReference>
<dbReference type="Proteomes" id="UP000275078">
    <property type="component" value="Unassembled WGS sequence"/>
</dbReference>
<feature type="compositionally biased region" description="Polar residues" evidence="8">
    <location>
        <begin position="320"/>
        <end position="344"/>
    </location>
</feature>
<keyword evidence="5 7" id="KW-0175">Coiled coil</keyword>
<dbReference type="STRING" id="1160509.A0A3N4J1I8"/>
<dbReference type="GO" id="GO:0005871">
    <property type="term" value="C:kinesin complex"/>
    <property type="evidence" value="ECO:0007669"/>
    <property type="project" value="TreeGrafter"/>
</dbReference>
<evidence type="ECO:0000259" key="9">
    <source>
        <dbReference type="Pfam" id="PF04880"/>
    </source>
</evidence>
<dbReference type="GO" id="GO:0000776">
    <property type="term" value="C:kinetochore"/>
    <property type="evidence" value="ECO:0007669"/>
    <property type="project" value="TreeGrafter"/>
</dbReference>
<evidence type="ECO:0000313" key="10">
    <source>
        <dbReference type="EMBL" id="RPA87784.1"/>
    </source>
</evidence>
<evidence type="ECO:0000256" key="8">
    <source>
        <dbReference type="SAM" id="MobiDB-lite"/>
    </source>
</evidence>
<dbReference type="InterPro" id="IPR006964">
    <property type="entry name" value="NUDE_dom"/>
</dbReference>
<name>A0A3N4J1I8_ASCIM</name>
<dbReference type="Pfam" id="PF04880">
    <property type="entry name" value="NUDE_C"/>
    <property type="match status" value="1"/>
</dbReference>
<gene>
    <name evidence="10" type="ORF">BJ508DRAFT_64293</name>
</gene>
<dbReference type="EMBL" id="ML119646">
    <property type="protein sequence ID" value="RPA87784.1"/>
    <property type="molecule type" value="Genomic_DNA"/>
</dbReference>
<evidence type="ECO:0000256" key="1">
    <source>
        <dbReference type="ARBA" id="ARBA00004245"/>
    </source>
</evidence>
<feature type="compositionally biased region" description="Low complexity" evidence="8">
    <location>
        <begin position="210"/>
        <end position="235"/>
    </location>
</feature>
<dbReference type="PANTHER" id="PTHR10921">
    <property type="entry name" value="NUCLEAR DISTRIBUTION PROTEIN NUDE HOMOLOG 1"/>
    <property type="match status" value="1"/>
</dbReference>
<sequence>MSAKDSDADASAETLEFYKSQIAELEAELADFQQSSRELETELEKELEASEKQHRDLKNKNEALRYEVEEWKNKYKESKKESNAAQTQLHKEITALRDQNRTITLRLRDIEVQNDDFERQERVVKSSLEDLESKYNQAIERAVMLETEIHQGDEERQNLRIETQRLRQELSDLKVEAEITQEKLANALRQNERYQRLQGYHHASSDAGDSTSPSTPITASSPVSKASSHSSIHHSPAPPSPPISEASTTPSLSKYDPSATPRPLNYKQITNRHTRGTSIGANSLPAPSSRSLNQIRGLIGQMQKLEQRVQNARSKLPAPNIQTTPTKASPPRNSNGYVPQTVTIRSHRKDRPGSTVSNSSADTTTSSQFGSSRLSYGITERPSSRMAGYDLDRPLSRVGTARPESRVSSTRPESRASQSSRTSLGQSSIPTPGARPESRTSMGSGRVTPLTLPSARLPRPSLSASSGRTSISKGQYGVDDDFFAPLRTLTAPLTAPLQPPISRRNTFTKSATSAKDGKSEGSRIARPPSTPVGSGLPRRSLGTPRKSGDIMGPPSRLARKKIGDIH</sequence>
<comment type="subcellular location">
    <subcellularLocation>
        <location evidence="1">Cytoplasm</location>
        <location evidence="1">Cytoskeleton</location>
    </subcellularLocation>
</comment>
<evidence type="ECO:0000256" key="6">
    <source>
        <dbReference type="ARBA" id="ARBA00023212"/>
    </source>
</evidence>
<feature type="region of interest" description="Disordered" evidence="8">
    <location>
        <begin position="308"/>
        <end position="476"/>
    </location>
</feature>
<keyword evidence="4" id="KW-0493">Microtubule</keyword>
<evidence type="ECO:0000256" key="3">
    <source>
        <dbReference type="ARBA" id="ARBA00022490"/>
    </source>
</evidence>
<dbReference type="PANTHER" id="PTHR10921:SF1">
    <property type="entry name" value="NUCLEAR DISTRIBUTION PROTEIN NUDE HOMOLOG"/>
    <property type="match status" value="1"/>
</dbReference>
<dbReference type="GO" id="GO:0047496">
    <property type="term" value="P:vesicle transport along microtubule"/>
    <property type="evidence" value="ECO:0007669"/>
    <property type="project" value="TreeGrafter"/>
</dbReference>